<dbReference type="EMBL" id="JAHYIQ010000033">
    <property type="protein sequence ID" value="KAK1120024.1"/>
    <property type="molecule type" value="Genomic_DNA"/>
</dbReference>
<keyword evidence="5" id="KW-0805">Transcription regulation</keyword>
<dbReference type="Pfam" id="PF13873">
    <property type="entry name" value="Myb_DNA-bind_5"/>
    <property type="match status" value="1"/>
</dbReference>
<comment type="function">
    <text evidence="8">Involved in transvection phenomena (= synapsis-dependent gene expression), where the synaptic pairing of chromosomes carrying genes with which zeste interacts influences the expression of these genes. Zeste binds to DNA and stimulates transcription from a nearby promoter.</text>
</comment>
<dbReference type="GO" id="GO:0005739">
    <property type="term" value="C:mitochondrion"/>
    <property type="evidence" value="ECO:0007669"/>
    <property type="project" value="UniProtKB-SubCell"/>
</dbReference>
<comment type="caution">
    <text evidence="13">The sequence shown here is derived from an EMBL/GenBank/DDBJ whole genome shotgun (WGS) entry which is preliminary data.</text>
</comment>
<dbReference type="FunFam" id="1.20.5.500:FF:000007">
    <property type="entry name" value="ATPase inhibitor, putative"/>
    <property type="match status" value="1"/>
</dbReference>
<dbReference type="PANTHER" id="PTHR21411:SF0">
    <property type="entry name" value="REGULATORY PROTEIN ZESTE"/>
    <property type="match status" value="1"/>
</dbReference>
<dbReference type="Proteomes" id="UP001177670">
    <property type="component" value="Unassembled WGS sequence"/>
</dbReference>
<evidence type="ECO:0000256" key="1">
    <source>
        <dbReference type="ARBA" id="ARBA00004173"/>
    </source>
</evidence>
<feature type="region of interest" description="Disordered" evidence="11">
    <location>
        <begin position="172"/>
        <end position="209"/>
    </location>
</feature>
<sequence length="421" mass="48718">MCSNSTTVLLKKRERTQNWVPEEKNTLFSLIKEHVNAIENKKIDAAASAMKTFAWQQVYSAFRGRFSTDRDITRIREQWRRMKGQARMEMYTFAEKVKTLGPEEAAKCRPSNLSIEVWKLMEKARKNDGDEDRSDENGRESPENSSLQAFLNKLTASTTEIATVNEIKVEADSDEYNTEDENNQHEVFKKKSDVPQRKRSRISESEPVDLAEQRTNPMTHNDGVSLSNVKERNDRIGDEQVESVQKATWMFELAQREHELKLRMLNIELERAELQKQTAINELKTSEIKRQLIQNQAGEYYRTAISRISYWSNMTTRIMQRVITTFSRNMASLSQIRMVGERGAGAGKGGGGGGAIREAGGSFGKMEAAHEDQYFYNLQKEQLQKLKEDLHDEISFHEEQIKRHQEAINRHKQRITEMDEK</sequence>
<evidence type="ECO:0000256" key="3">
    <source>
        <dbReference type="ARBA" id="ARBA00011764"/>
    </source>
</evidence>
<keyword evidence="7" id="KW-0804">Transcription</keyword>
<evidence type="ECO:0000256" key="9">
    <source>
        <dbReference type="ARBA" id="ARBA00030036"/>
    </source>
</evidence>
<evidence type="ECO:0000256" key="8">
    <source>
        <dbReference type="ARBA" id="ARBA00025466"/>
    </source>
</evidence>
<evidence type="ECO:0000256" key="6">
    <source>
        <dbReference type="ARBA" id="ARBA00023128"/>
    </source>
</evidence>
<dbReference type="SUPFAM" id="SSF64602">
    <property type="entry name" value="F1 ATPase inhibitor, IF1, C-terminal domain"/>
    <property type="match status" value="1"/>
</dbReference>
<evidence type="ECO:0000256" key="11">
    <source>
        <dbReference type="SAM" id="MobiDB-lite"/>
    </source>
</evidence>
<feature type="coiled-coil region" evidence="10">
    <location>
        <begin position="255"/>
        <end position="289"/>
    </location>
</feature>
<proteinExistence type="inferred from homology"/>
<feature type="domain" description="Myb/SANT-like DNA-binding" evidence="12">
    <location>
        <begin position="15"/>
        <end position="90"/>
    </location>
</feature>
<evidence type="ECO:0000256" key="10">
    <source>
        <dbReference type="SAM" id="Coils"/>
    </source>
</evidence>
<feature type="compositionally biased region" description="Basic and acidic residues" evidence="11">
    <location>
        <begin position="182"/>
        <end position="204"/>
    </location>
</feature>
<evidence type="ECO:0000313" key="13">
    <source>
        <dbReference type="EMBL" id="KAK1120024.1"/>
    </source>
</evidence>
<evidence type="ECO:0000256" key="2">
    <source>
        <dbReference type="ARBA" id="ARBA00010901"/>
    </source>
</evidence>
<evidence type="ECO:0000256" key="5">
    <source>
        <dbReference type="ARBA" id="ARBA00023015"/>
    </source>
</evidence>
<comment type="similarity">
    <text evidence="2">Belongs to the ATPase inhibitor family.</text>
</comment>
<protein>
    <recommendedName>
        <fullName evidence="4">Regulatory protein zeste</fullName>
    </recommendedName>
    <alternativeName>
        <fullName evidence="9">ATP synthase F1 subunit epsilon</fullName>
    </alternativeName>
</protein>
<dbReference type="Pfam" id="PF04568">
    <property type="entry name" value="IATP"/>
    <property type="match status" value="1"/>
</dbReference>
<feature type="region of interest" description="Disordered" evidence="11">
    <location>
        <begin position="126"/>
        <end position="146"/>
    </location>
</feature>
<gene>
    <name evidence="13" type="ORF">K0M31_012754</name>
</gene>
<name>A0AA40FJC7_9HYME</name>
<dbReference type="PANTHER" id="PTHR21411">
    <property type="entry name" value="APONTIC"/>
    <property type="match status" value="1"/>
</dbReference>
<evidence type="ECO:0000259" key="12">
    <source>
        <dbReference type="Pfam" id="PF13873"/>
    </source>
</evidence>
<keyword evidence="14" id="KW-1185">Reference proteome</keyword>
<dbReference type="GO" id="GO:0042030">
    <property type="term" value="F:ATPase inhibitor activity"/>
    <property type="evidence" value="ECO:0007669"/>
    <property type="project" value="InterPro"/>
</dbReference>
<dbReference type="Gene3D" id="1.20.5.500">
    <property type="entry name" value="Single helix bin"/>
    <property type="match status" value="1"/>
</dbReference>
<dbReference type="InterPro" id="IPR028002">
    <property type="entry name" value="Myb_DNA-bind_5"/>
</dbReference>
<feature type="compositionally biased region" description="Acidic residues" evidence="11">
    <location>
        <begin position="172"/>
        <end position="181"/>
    </location>
</feature>
<comment type="subunit">
    <text evidence="3">Self-associates forming complexes of several hundred monomers.</text>
</comment>
<evidence type="ECO:0000256" key="4">
    <source>
        <dbReference type="ARBA" id="ARBA00016807"/>
    </source>
</evidence>
<comment type="subcellular location">
    <subcellularLocation>
        <location evidence="1">Mitochondrion</location>
    </subcellularLocation>
</comment>
<accession>A0AA40FJC7</accession>
<keyword evidence="6" id="KW-0496">Mitochondrion</keyword>
<organism evidence="13 14">
    <name type="scientific">Melipona bicolor</name>
    <dbReference type="NCBI Taxonomy" id="60889"/>
    <lineage>
        <taxon>Eukaryota</taxon>
        <taxon>Metazoa</taxon>
        <taxon>Ecdysozoa</taxon>
        <taxon>Arthropoda</taxon>
        <taxon>Hexapoda</taxon>
        <taxon>Insecta</taxon>
        <taxon>Pterygota</taxon>
        <taxon>Neoptera</taxon>
        <taxon>Endopterygota</taxon>
        <taxon>Hymenoptera</taxon>
        <taxon>Apocrita</taxon>
        <taxon>Aculeata</taxon>
        <taxon>Apoidea</taxon>
        <taxon>Anthophila</taxon>
        <taxon>Apidae</taxon>
        <taxon>Melipona</taxon>
    </lineage>
</organism>
<feature type="coiled-coil region" evidence="10">
    <location>
        <begin position="380"/>
        <end position="421"/>
    </location>
</feature>
<keyword evidence="10" id="KW-0175">Coiled coil</keyword>
<dbReference type="InterPro" id="IPR007648">
    <property type="entry name" value="ATPase_inhibitor_mt"/>
</dbReference>
<dbReference type="AlphaFoldDB" id="A0AA40FJC7"/>
<reference evidence="13" key="1">
    <citation type="submission" date="2021-10" db="EMBL/GenBank/DDBJ databases">
        <title>Melipona bicolor Genome sequencing and assembly.</title>
        <authorList>
            <person name="Araujo N.S."/>
            <person name="Arias M.C."/>
        </authorList>
    </citation>
    <scope>NUCLEOTIDE SEQUENCE</scope>
    <source>
        <strain evidence="13">USP_2M_L1-L4_2017</strain>
        <tissue evidence="13">Whole body</tissue>
    </source>
</reference>
<evidence type="ECO:0000313" key="14">
    <source>
        <dbReference type="Proteomes" id="UP001177670"/>
    </source>
</evidence>
<evidence type="ECO:0000256" key="7">
    <source>
        <dbReference type="ARBA" id="ARBA00023163"/>
    </source>
</evidence>